<evidence type="ECO:0000256" key="4">
    <source>
        <dbReference type="ARBA" id="ARBA00021948"/>
    </source>
</evidence>
<dbReference type="GO" id="GO:0050532">
    <property type="term" value="F:2-phosphosulfolactate phosphatase activity"/>
    <property type="evidence" value="ECO:0007669"/>
    <property type="project" value="UniProtKB-EC"/>
</dbReference>
<comment type="cofactor">
    <cofactor evidence="1">
        <name>Mg(2+)</name>
        <dbReference type="ChEBI" id="CHEBI:18420"/>
    </cofactor>
</comment>
<keyword evidence="9" id="KW-1185">Reference proteome</keyword>
<dbReference type="GO" id="GO:0000287">
    <property type="term" value="F:magnesium ion binding"/>
    <property type="evidence" value="ECO:0007669"/>
    <property type="project" value="InterPro"/>
</dbReference>
<organism evidence="8 9">
    <name type="scientific">Floccifex porci</name>
    <dbReference type="NCBI Taxonomy" id="2606629"/>
    <lineage>
        <taxon>Bacteria</taxon>
        <taxon>Bacillati</taxon>
        <taxon>Bacillota</taxon>
        <taxon>Erysipelotrichia</taxon>
        <taxon>Erysipelotrichales</taxon>
        <taxon>Erysipelotrichaceae</taxon>
        <taxon>Floccifex</taxon>
    </lineage>
</organism>
<gene>
    <name evidence="8" type="ORF">FYJ50_06375</name>
</gene>
<sequence length="226" mass="25415">MKINILQLLQGAKKATGIVVIIDVFRAFSLEAYLIHQNAKEIIPVGKKEIAYEYKEKDPSIVLIGERHGIKLPGFDFGNSPSEIQGISFKNKTIVHTTSAGTQGLTNAIHADEILTGSFVNAKAIAQYIKTKNPEEVSLVCMGWEGKESTEEDTMCAEYIKSLLEEKPYTIDTDLLKRTSGAKFFDVKQNEIFPQQDFYLCVDTDRFPFVLKYEKGKIQKIEVVTK</sequence>
<dbReference type="AlphaFoldDB" id="A0A7X2N3C3"/>
<dbReference type="EMBL" id="VUMM01000011">
    <property type="protein sequence ID" value="MSS01722.1"/>
    <property type="molecule type" value="Genomic_DNA"/>
</dbReference>
<dbReference type="InterPro" id="IPR005238">
    <property type="entry name" value="ComB-like"/>
</dbReference>
<evidence type="ECO:0000256" key="7">
    <source>
        <dbReference type="ARBA" id="ARBA00033711"/>
    </source>
</evidence>
<evidence type="ECO:0000313" key="9">
    <source>
        <dbReference type="Proteomes" id="UP000470082"/>
    </source>
</evidence>
<keyword evidence="5" id="KW-0378">Hydrolase</keyword>
<dbReference type="RefSeq" id="WP_154460260.1">
    <property type="nucleotide sequence ID" value="NZ_JAQYTQ010000033.1"/>
</dbReference>
<comment type="catalytic activity">
    <reaction evidence="7">
        <text>(2R)-O-phospho-3-sulfolactate + H2O = (2R)-3-sulfolactate + phosphate</text>
        <dbReference type="Rhea" id="RHEA:23416"/>
        <dbReference type="ChEBI" id="CHEBI:15377"/>
        <dbReference type="ChEBI" id="CHEBI:15597"/>
        <dbReference type="ChEBI" id="CHEBI:43474"/>
        <dbReference type="ChEBI" id="CHEBI:58738"/>
        <dbReference type="EC" id="3.1.3.71"/>
    </reaction>
</comment>
<dbReference type="EC" id="3.1.3.71" evidence="3"/>
<reference evidence="8 9" key="1">
    <citation type="submission" date="2019-08" db="EMBL/GenBank/DDBJ databases">
        <title>In-depth cultivation of the pig gut microbiome towards novel bacterial diversity and tailored functional studies.</title>
        <authorList>
            <person name="Wylensek D."/>
            <person name="Hitch T.C.A."/>
            <person name="Clavel T."/>
        </authorList>
    </citation>
    <scope>NUCLEOTIDE SEQUENCE [LARGE SCALE GENOMIC DNA]</scope>
    <source>
        <strain evidence="8 9">LKV-178-WT-2G</strain>
    </source>
</reference>
<dbReference type="Pfam" id="PF04029">
    <property type="entry name" value="2-ph_phosp"/>
    <property type="match status" value="1"/>
</dbReference>
<protein>
    <recommendedName>
        <fullName evidence="4">Probable 2-phosphosulfolactate phosphatase</fullName>
        <ecNumber evidence="3">3.1.3.71</ecNumber>
    </recommendedName>
</protein>
<dbReference type="Proteomes" id="UP000470082">
    <property type="component" value="Unassembled WGS sequence"/>
</dbReference>
<comment type="caution">
    <text evidence="8">The sequence shown here is derived from an EMBL/GenBank/DDBJ whole genome shotgun (WGS) entry which is preliminary data.</text>
</comment>
<dbReference type="Gene3D" id="3.90.1560.10">
    <property type="entry name" value="ComB-like"/>
    <property type="match status" value="1"/>
</dbReference>
<dbReference type="InterPro" id="IPR036702">
    <property type="entry name" value="ComB-like_sf"/>
</dbReference>
<evidence type="ECO:0000256" key="6">
    <source>
        <dbReference type="ARBA" id="ARBA00022842"/>
    </source>
</evidence>
<dbReference type="PANTHER" id="PTHR37311">
    <property type="entry name" value="2-PHOSPHOSULFOLACTATE PHOSPHATASE-RELATED"/>
    <property type="match status" value="1"/>
</dbReference>
<proteinExistence type="inferred from homology"/>
<dbReference type="GO" id="GO:0050545">
    <property type="term" value="F:sulfopyruvate decarboxylase activity"/>
    <property type="evidence" value="ECO:0007669"/>
    <property type="project" value="TreeGrafter"/>
</dbReference>
<comment type="similarity">
    <text evidence="2">Belongs to the ComB family.</text>
</comment>
<dbReference type="SUPFAM" id="SSF142823">
    <property type="entry name" value="ComB-like"/>
    <property type="match status" value="1"/>
</dbReference>
<name>A0A7X2N3C3_9FIRM</name>
<evidence type="ECO:0000256" key="2">
    <source>
        <dbReference type="ARBA" id="ARBA00009997"/>
    </source>
</evidence>
<dbReference type="PANTHER" id="PTHR37311:SF1">
    <property type="entry name" value="2-PHOSPHOSULFOLACTATE PHOSPHATASE-RELATED"/>
    <property type="match status" value="1"/>
</dbReference>
<evidence type="ECO:0000256" key="1">
    <source>
        <dbReference type="ARBA" id="ARBA00001946"/>
    </source>
</evidence>
<evidence type="ECO:0000256" key="5">
    <source>
        <dbReference type="ARBA" id="ARBA00022801"/>
    </source>
</evidence>
<accession>A0A7X2N3C3</accession>
<evidence type="ECO:0000313" key="8">
    <source>
        <dbReference type="EMBL" id="MSS01722.1"/>
    </source>
</evidence>
<keyword evidence="6" id="KW-0460">Magnesium</keyword>
<evidence type="ECO:0000256" key="3">
    <source>
        <dbReference type="ARBA" id="ARBA00012953"/>
    </source>
</evidence>